<keyword evidence="4 16" id="KW-0808">Transferase</keyword>
<comment type="similarity">
    <text evidence="16">Belongs to the protein kinase superfamily. Ser/Thr protein kinase family.</text>
</comment>
<dbReference type="InterPro" id="IPR003609">
    <property type="entry name" value="Pan_app"/>
</dbReference>
<keyword evidence="14" id="KW-0675">Receptor</keyword>
<keyword evidence="11 17" id="KW-1133">Transmembrane helix</keyword>
<sequence length="842" mass="94796">MDSGAERFSILNFSMFFFLFIFSLLLPSHYHCAQVYNITPMQPLAHGQTLVSSGHIFELGFFSPNGSANMYVGLWHKNILPRKVVWVANREKPLAAADSLASLRVSSNGTLELVDGKQSSVWSTNMSLPSNSTSTVALLLDNGTFVVNDHMGVELWKSFDYPGDTILPNMVIGLDQSGNGNFLSSWRSENDPSTGSFLLGMAPQTPSQVYVWTTKNGSSTTSTPYWRSGPWDKTRFIGVPEMDYRYKNVFNLNDDLKQRKQYFSYSLYDRPAYIDVSSEGIASLTYSKNDGKWYVYWEAPKHPCDIYGACGPFGVCKASGSPICKCLKGFVPKSNDEWSQRNWTGGCVRQTTLFCERRTKHKLVPLEGKQDDDDDDGFWKIVGVKVPDYHEYITSLNEEDTSNDCKFQCLNNCSCLAYAFVNNIGCLVWSKHLIDIQQFSSGGVDIYVRLARKELGEGKPIKLIVILTATGFVSMLVAIVFGLLRLRANQKEKIPTSRDTLREYIGKHDPSELLIYDFDTILTATNNFSITNKLGQGGFGPVYKGMLQDGKEIAVKRLSSSSGQGIEEFKNEMLLISNLQHKNLVRIMGCCVKEDEKLLVYEFMPNKSLDTFLFDPMRRGELDWARRFNIIQGVARGLLYLHHDSYVKVIHRDLKVSNILLDEKMNPKISDFGLARIVERTQSLENTQKVVGTRGYMSPEYAMGGIFSEKSDVYSFGVMVLEIISSNKNTSFFLYDQQLGFLAYAWNLWNEGRGLALVDEVLGDSYSPSEVIRCIQIGLICVQDNAVDRPTMPDVIFMLNSETDGPQPKQPIFTIQNSVYHPHYGNTNSSKNEATITLIDGR</sequence>
<evidence type="ECO:0000256" key="2">
    <source>
        <dbReference type="ARBA" id="ARBA00022475"/>
    </source>
</evidence>
<keyword evidence="15" id="KW-0325">Glycoprotein</keyword>
<feature type="signal peptide" evidence="18">
    <location>
        <begin position="1"/>
        <end position="33"/>
    </location>
</feature>
<organism evidence="22 23">
    <name type="scientific">Rubus argutus</name>
    <name type="common">Southern blackberry</name>
    <dbReference type="NCBI Taxonomy" id="59490"/>
    <lineage>
        <taxon>Eukaryota</taxon>
        <taxon>Viridiplantae</taxon>
        <taxon>Streptophyta</taxon>
        <taxon>Embryophyta</taxon>
        <taxon>Tracheophyta</taxon>
        <taxon>Spermatophyta</taxon>
        <taxon>Magnoliopsida</taxon>
        <taxon>eudicotyledons</taxon>
        <taxon>Gunneridae</taxon>
        <taxon>Pentapetalae</taxon>
        <taxon>rosids</taxon>
        <taxon>fabids</taxon>
        <taxon>Rosales</taxon>
        <taxon>Rosaceae</taxon>
        <taxon>Rosoideae</taxon>
        <taxon>Rosoideae incertae sedis</taxon>
        <taxon>Rubus</taxon>
    </lineage>
</organism>
<evidence type="ECO:0000256" key="17">
    <source>
        <dbReference type="SAM" id="Phobius"/>
    </source>
</evidence>
<dbReference type="Proteomes" id="UP001457282">
    <property type="component" value="Unassembled WGS sequence"/>
</dbReference>
<dbReference type="PANTHER" id="PTHR27002">
    <property type="entry name" value="RECEPTOR-LIKE SERINE/THREONINE-PROTEIN KINASE SD1-8"/>
    <property type="match status" value="1"/>
</dbReference>
<dbReference type="PANTHER" id="PTHR27002:SF422">
    <property type="entry name" value="RECEPTOR-LIKE SERINE_THREONINE-PROTEIN KINASE"/>
    <property type="match status" value="1"/>
</dbReference>
<feature type="domain" description="Protein kinase" evidence="19">
    <location>
        <begin position="528"/>
        <end position="813"/>
    </location>
</feature>
<keyword evidence="23" id="KW-1185">Reference proteome</keyword>
<keyword evidence="6 18" id="KW-0732">Signal</keyword>
<gene>
    <name evidence="22" type="ORF">M0R45_027348</name>
</gene>
<keyword evidence="10 16" id="KW-0067">ATP-binding</keyword>
<reference evidence="22 23" key="1">
    <citation type="journal article" date="2023" name="G3 (Bethesda)">
        <title>A chromosome-length genome assembly and annotation of blackberry (Rubus argutus, cv. 'Hillquist').</title>
        <authorList>
            <person name="Bruna T."/>
            <person name="Aryal R."/>
            <person name="Dudchenko O."/>
            <person name="Sargent D.J."/>
            <person name="Mead D."/>
            <person name="Buti M."/>
            <person name="Cavallini A."/>
            <person name="Hytonen T."/>
            <person name="Andres J."/>
            <person name="Pham M."/>
            <person name="Weisz D."/>
            <person name="Mascagni F."/>
            <person name="Usai G."/>
            <person name="Natali L."/>
            <person name="Bassil N."/>
            <person name="Fernandez G.E."/>
            <person name="Lomsadze A."/>
            <person name="Armour M."/>
            <person name="Olukolu B."/>
            <person name="Poorten T."/>
            <person name="Britton C."/>
            <person name="Davik J."/>
            <person name="Ashrafi H."/>
            <person name="Aiden E.L."/>
            <person name="Borodovsky M."/>
            <person name="Worthington M."/>
        </authorList>
    </citation>
    <scope>NUCLEOTIDE SEQUENCE [LARGE SCALE GENOMIC DNA]</scope>
    <source>
        <strain evidence="22">PI 553951</strain>
    </source>
</reference>
<accession>A0AAW1X0T3</accession>
<dbReference type="InterPro" id="IPR011009">
    <property type="entry name" value="Kinase-like_dom_sf"/>
</dbReference>
<evidence type="ECO:0000256" key="4">
    <source>
        <dbReference type="ARBA" id="ARBA00022679"/>
    </source>
</evidence>
<dbReference type="InterPro" id="IPR000719">
    <property type="entry name" value="Prot_kinase_dom"/>
</dbReference>
<dbReference type="Pfam" id="PF00954">
    <property type="entry name" value="S_locus_glycop"/>
    <property type="match status" value="1"/>
</dbReference>
<dbReference type="SMART" id="SM00220">
    <property type="entry name" value="S_TKc"/>
    <property type="match status" value="1"/>
</dbReference>
<evidence type="ECO:0000256" key="12">
    <source>
        <dbReference type="ARBA" id="ARBA00023136"/>
    </source>
</evidence>
<keyword evidence="13" id="KW-1015">Disulfide bond</keyword>
<evidence type="ECO:0000256" key="11">
    <source>
        <dbReference type="ARBA" id="ARBA00022989"/>
    </source>
</evidence>
<dbReference type="GO" id="GO:0045087">
    <property type="term" value="P:innate immune response"/>
    <property type="evidence" value="ECO:0007669"/>
    <property type="project" value="UniProtKB-ARBA"/>
</dbReference>
<dbReference type="Gene3D" id="1.10.510.10">
    <property type="entry name" value="Transferase(Phosphotransferase) domain 1"/>
    <property type="match status" value="1"/>
</dbReference>
<dbReference type="SUPFAM" id="SSF51110">
    <property type="entry name" value="alpha-D-mannose-specific plant lectins"/>
    <property type="match status" value="1"/>
</dbReference>
<dbReference type="GO" id="GO:0030246">
    <property type="term" value="F:carbohydrate binding"/>
    <property type="evidence" value="ECO:0007669"/>
    <property type="project" value="UniProtKB-KW"/>
</dbReference>
<evidence type="ECO:0000256" key="5">
    <source>
        <dbReference type="ARBA" id="ARBA00022692"/>
    </source>
</evidence>
<dbReference type="InterPro" id="IPR001245">
    <property type="entry name" value="Ser-Thr/Tyr_kinase_cat_dom"/>
</dbReference>
<feature type="chain" id="PRO_5043755103" description="Receptor-like serine/threonine-protein kinase" evidence="18">
    <location>
        <begin position="34"/>
        <end position="842"/>
    </location>
</feature>
<evidence type="ECO:0000256" key="16">
    <source>
        <dbReference type="PIRNR" id="PIRNR000641"/>
    </source>
</evidence>
<dbReference type="EMBL" id="JBEDUW010000005">
    <property type="protein sequence ID" value="KAK9930309.1"/>
    <property type="molecule type" value="Genomic_DNA"/>
</dbReference>
<dbReference type="CDD" id="cd14066">
    <property type="entry name" value="STKc_IRAK"/>
    <property type="match status" value="1"/>
</dbReference>
<comment type="catalytic activity">
    <reaction evidence="16">
        <text>L-threonyl-[protein] + ATP = O-phospho-L-threonyl-[protein] + ADP + H(+)</text>
        <dbReference type="Rhea" id="RHEA:46608"/>
        <dbReference type="Rhea" id="RHEA-COMP:11060"/>
        <dbReference type="Rhea" id="RHEA-COMP:11605"/>
        <dbReference type="ChEBI" id="CHEBI:15378"/>
        <dbReference type="ChEBI" id="CHEBI:30013"/>
        <dbReference type="ChEBI" id="CHEBI:30616"/>
        <dbReference type="ChEBI" id="CHEBI:61977"/>
        <dbReference type="ChEBI" id="CHEBI:456216"/>
        <dbReference type="EC" id="2.7.11.1"/>
    </reaction>
</comment>
<dbReference type="PROSITE" id="PS50011">
    <property type="entry name" value="PROTEIN_KINASE_DOM"/>
    <property type="match status" value="1"/>
</dbReference>
<evidence type="ECO:0000313" key="23">
    <source>
        <dbReference type="Proteomes" id="UP001457282"/>
    </source>
</evidence>
<dbReference type="InterPro" id="IPR000858">
    <property type="entry name" value="S_locus_glycoprot_dom"/>
</dbReference>
<name>A0AAW1X0T3_RUBAR</name>
<dbReference type="Gene3D" id="2.90.10.10">
    <property type="entry name" value="Bulb-type lectin domain"/>
    <property type="match status" value="1"/>
</dbReference>
<dbReference type="InterPro" id="IPR036426">
    <property type="entry name" value="Bulb-type_lectin_dom_sf"/>
</dbReference>
<evidence type="ECO:0000313" key="22">
    <source>
        <dbReference type="EMBL" id="KAK9930309.1"/>
    </source>
</evidence>
<dbReference type="SMART" id="SM00108">
    <property type="entry name" value="B_lectin"/>
    <property type="match status" value="1"/>
</dbReference>
<dbReference type="PROSITE" id="PS00108">
    <property type="entry name" value="PROTEIN_KINASE_ST"/>
    <property type="match status" value="1"/>
</dbReference>
<evidence type="ECO:0000256" key="1">
    <source>
        <dbReference type="ARBA" id="ARBA00004251"/>
    </source>
</evidence>
<dbReference type="Pfam" id="PF07714">
    <property type="entry name" value="PK_Tyr_Ser-Thr"/>
    <property type="match status" value="1"/>
</dbReference>
<evidence type="ECO:0000256" key="6">
    <source>
        <dbReference type="ARBA" id="ARBA00022729"/>
    </source>
</evidence>
<dbReference type="InterPro" id="IPR024171">
    <property type="entry name" value="SRK-like_kinase"/>
</dbReference>
<dbReference type="InterPro" id="IPR008271">
    <property type="entry name" value="Ser/Thr_kinase_AS"/>
</dbReference>
<evidence type="ECO:0000256" key="10">
    <source>
        <dbReference type="ARBA" id="ARBA00022840"/>
    </source>
</evidence>
<dbReference type="FunFam" id="3.30.200.20:FF:000330">
    <property type="entry name" value="G-type lectin S-receptor-like serine/threonine-protein kinase At4g03230"/>
    <property type="match status" value="1"/>
</dbReference>
<protein>
    <recommendedName>
        <fullName evidence="16">Receptor-like serine/threonine-protein kinase</fullName>
        <ecNumber evidence="16">2.7.11.1</ecNumber>
    </recommendedName>
</protein>
<feature type="transmembrane region" description="Helical" evidence="17">
    <location>
        <begin position="463"/>
        <end position="484"/>
    </location>
</feature>
<dbReference type="SUPFAM" id="SSF56112">
    <property type="entry name" value="Protein kinase-like (PK-like)"/>
    <property type="match status" value="1"/>
</dbReference>
<keyword evidence="8 16" id="KW-0547">Nucleotide-binding</keyword>
<evidence type="ECO:0000259" key="21">
    <source>
        <dbReference type="PROSITE" id="PS50948"/>
    </source>
</evidence>
<dbReference type="PIRSF" id="PIRSF000641">
    <property type="entry name" value="SRK"/>
    <property type="match status" value="1"/>
</dbReference>
<keyword evidence="2" id="KW-1003">Cell membrane</keyword>
<comment type="subcellular location">
    <subcellularLocation>
        <location evidence="1">Cell membrane</location>
        <topology evidence="1">Single-pass type I membrane protein</topology>
    </subcellularLocation>
</comment>
<evidence type="ECO:0000256" key="15">
    <source>
        <dbReference type="ARBA" id="ARBA00023180"/>
    </source>
</evidence>
<keyword evidence="5 17" id="KW-0812">Transmembrane</keyword>
<keyword evidence="3 16" id="KW-0723">Serine/threonine-protein kinase</keyword>
<evidence type="ECO:0000256" key="3">
    <source>
        <dbReference type="ARBA" id="ARBA00022527"/>
    </source>
</evidence>
<dbReference type="AlphaFoldDB" id="A0AAW1X0T3"/>
<dbReference type="CDD" id="cd00028">
    <property type="entry name" value="B_lectin"/>
    <property type="match status" value="1"/>
</dbReference>
<comment type="caution">
    <text evidence="22">The sequence shown here is derived from an EMBL/GenBank/DDBJ whole genome shotgun (WGS) entry which is preliminary data.</text>
</comment>
<dbReference type="EC" id="2.7.11.1" evidence="16"/>
<proteinExistence type="inferred from homology"/>
<dbReference type="InterPro" id="IPR001480">
    <property type="entry name" value="Bulb-type_lectin_dom"/>
</dbReference>
<dbReference type="PROSITE" id="PS50948">
    <property type="entry name" value="PAN"/>
    <property type="match status" value="1"/>
</dbReference>
<dbReference type="Pfam" id="PF08276">
    <property type="entry name" value="PAN_2"/>
    <property type="match status" value="1"/>
</dbReference>
<dbReference type="GO" id="GO:0048544">
    <property type="term" value="P:recognition of pollen"/>
    <property type="evidence" value="ECO:0007669"/>
    <property type="project" value="InterPro"/>
</dbReference>
<keyword evidence="9 16" id="KW-0418">Kinase</keyword>
<dbReference type="FunFam" id="1.10.510.10:FF:000345">
    <property type="entry name" value="G-type lectin S-receptor-like serine/threonine-protein kinase"/>
    <property type="match status" value="1"/>
</dbReference>
<evidence type="ECO:0000259" key="20">
    <source>
        <dbReference type="PROSITE" id="PS50927"/>
    </source>
</evidence>
<dbReference type="Gene3D" id="3.30.200.20">
    <property type="entry name" value="Phosphorylase Kinase, domain 1"/>
    <property type="match status" value="1"/>
</dbReference>
<evidence type="ECO:0000256" key="9">
    <source>
        <dbReference type="ARBA" id="ARBA00022777"/>
    </source>
</evidence>
<dbReference type="CDD" id="cd01098">
    <property type="entry name" value="PAN_AP_plant"/>
    <property type="match status" value="1"/>
</dbReference>
<evidence type="ECO:0000256" key="8">
    <source>
        <dbReference type="ARBA" id="ARBA00022741"/>
    </source>
</evidence>
<keyword evidence="7" id="KW-0430">Lectin</keyword>
<evidence type="ECO:0000256" key="13">
    <source>
        <dbReference type="ARBA" id="ARBA00023157"/>
    </source>
</evidence>
<comment type="catalytic activity">
    <reaction evidence="16">
        <text>L-seryl-[protein] + ATP = O-phospho-L-seryl-[protein] + ADP + H(+)</text>
        <dbReference type="Rhea" id="RHEA:17989"/>
        <dbReference type="Rhea" id="RHEA-COMP:9863"/>
        <dbReference type="Rhea" id="RHEA-COMP:11604"/>
        <dbReference type="ChEBI" id="CHEBI:15378"/>
        <dbReference type="ChEBI" id="CHEBI:29999"/>
        <dbReference type="ChEBI" id="CHEBI:30616"/>
        <dbReference type="ChEBI" id="CHEBI:83421"/>
        <dbReference type="ChEBI" id="CHEBI:456216"/>
        <dbReference type="EC" id="2.7.11.1"/>
    </reaction>
</comment>
<evidence type="ECO:0000256" key="14">
    <source>
        <dbReference type="ARBA" id="ARBA00023170"/>
    </source>
</evidence>
<feature type="domain" description="Bulb-type lectin" evidence="20">
    <location>
        <begin position="35"/>
        <end position="160"/>
    </location>
</feature>
<dbReference type="GO" id="GO:0004674">
    <property type="term" value="F:protein serine/threonine kinase activity"/>
    <property type="evidence" value="ECO:0007669"/>
    <property type="project" value="UniProtKB-KW"/>
</dbReference>
<dbReference type="PROSITE" id="PS50927">
    <property type="entry name" value="BULB_LECTIN"/>
    <property type="match status" value="1"/>
</dbReference>
<feature type="domain" description="Apple" evidence="21">
    <location>
        <begin position="355"/>
        <end position="451"/>
    </location>
</feature>
<dbReference type="SMART" id="SM00473">
    <property type="entry name" value="PAN_AP"/>
    <property type="match status" value="1"/>
</dbReference>
<evidence type="ECO:0000259" key="19">
    <source>
        <dbReference type="PROSITE" id="PS50011"/>
    </source>
</evidence>
<dbReference type="GO" id="GO:0005886">
    <property type="term" value="C:plasma membrane"/>
    <property type="evidence" value="ECO:0007669"/>
    <property type="project" value="UniProtKB-SubCell"/>
</dbReference>
<dbReference type="GO" id="GO:0005524">
    <property type="term" value="F:ATP binding"/>
    <property type="evidence" value="ECO:0007669"/>
    <property type="project" value="UniProtKB-KW"/>
</dbReference>
<dbReference type="Pfam" id="PF01453">
    <property type="entry name" value="B_lectin"/>
    <property type="match status" value="1"/>
</dbReference>
<keyword evidence="12 17" id="KW-0472">Membrane</keyword>
<evidence type="ECO:0000256" key="7">
    <source>
        <dbReference type="ARBA" id="ARBA00022734"/>
    </source>
</evidence>
<evidence type="ECO:0000256" key="18">
    <source>
        <dbReference type="SAM" id="SignalP"/>
    </source>
</evidence>